<organism evidence="8 9">
    <name type="scientific">Chitinophaga costaii</name>
    <dbReference type="NCBI Taxonomy" id="1335309"/>
    <lineage>
        <taxon>Bacteria</taxon>
        <taxon>Pseudomonadati</taxon>
        <taxon>Bacteroidota</taxon>
        <taxon>Chitinophagia</taxon>
        <taxon>Chitinophagales</taxon>
        <taxon>Chitinophagaceae</taxon>
        <taxon>Chitinophaga</taxon>
    </lineage>
</organism>
<name>A0A1C4FMW3_9BACT</name>
<comment type="subcellular location">
    <subcellularLocation>
        <location evidence="1">Cell outer membrane</location>
    </subcellularLocation>
</comment>
<keyword evidence="9" id="KW-1185">Reference proteome</keyword>
<sequence length="542" mass="61412">MKKLHILLYGAGLWVMGMSACKKLDLAPTDHFTDLNYWTSTEKASQVLNTAYSQMMNDGYFFYNEGLSDNAFVGRGDNQGALSISNGTYDPSLGRLKDEWDKRYGGIKTVNVFLENVDRVPDMSDTLRNRMKAEARFLRAFQYFQLYTWFGDVPFFTKDITIAESRSIARTPRAQVVDFVLKEMDEVAALLPTKQQYDASDAGRITSGAAIALKARVLLYENRWADVATACEQLMGTTYGQYGLFNSYEGVFLPQNENNIEDILDIQYVPEYRAYSDYFDLAPLSVGARDNGMAPLQELVDDYLMTNGKAIGETGSGYDENHPYQNRDPRLTATIVYDGYAWKKPDGTTQTIYIKPGSDPDQSKKLDEYGPGRVSSPTGYYMRKYYDPSGGNNFLSGLNLILIRYADVLLMYAEAKNELGQMDATIWNNTIAALRKRAGFTDPSALNFNAGWSKADLQTIIRRERRCELAMEGTRIFDLRRWKTAEKVLNGWAHGARFGDPAIDNGYIRAAQRVFNAQKHYLWPVPRDERALDPNLGQNPNW</sequence>
<dbReference type="Gene3D" id="1.25.40.390">
    <property type="match status" value="1"/>
</dbReference>
<gene>
    <name evidence="8" type="ORF">GA0116948_11592</name>
</gene>
<feature type="domain" description="RagB/SusD" evidence="6">
    <location>
        <begin position="291"/>
        <end position="542"/>
    </location>
</feature>
<comment type="similarity">
    <text evidence="2">Belongs to the SusD family.</text>
</comment>
<keyword evidence="4" id="KW-0472">Membrane</keyword>
<evidence type="ECO:0000256" key="4">
    <source>
        <dbReference type="ARBA" id="ARBA00023136"/>
    </source>
</evidence>
<evidence type="ECO:0000256" key="2">
    <source>
        <dbReference type="ARBA" id="ARBA00006275"/>
    </source>
</evidence>
<keyword evidence="3" id="KW-0732">Signal</keyword>
<evidence type="ECO:0000256" key="1">
    <source>
        <dbReference type="ARBA" id="ARBA00004442"/>
    </source>
</evidence>
<dbReference type="CDD" id="cd08977">
    <property type="entry name" value="SusD"/>
    <property type="match status" value="1"/>
</dbReference>
<evidence type="ECO:0000313" key="8">
    <source>
        <dbReference type="EMBL" id="SCC57206.1"/>
    </source>
</evidence>
<dbReference type="PROSITE" id="PS51257">
    <property type="entry name" value="PROKAR_LIPOPROTEIN"/>
    <property type="match status" value="1"/>
</dbReference>
<dbReference type="STRING" id="1335309.GA0116948_11592"/>
<dbReference type="EMBL" id="FMAR01000015">
    <property type="protein sequence ID" value="SCC57206.1"/>
    <property type="molecule type" value="Genomic_DNA"/>
</dbReference>
<dbReference type="InterPro" id="IPR012944">
    <property type="entry name" value="SusD_RagB_dom"/>
</dbReference>
<dbReference type="AlphaFoldDB" id="A0A1C4FMW3"/>
<protein>
    <submittedName>
        <fullName evidence="8">Starch-binding associating with outer membrane</fullName>
    </submittedName>
</protein>
<dbReference type="GO" id="GO:0009279">
    <property type="term" value="C:cell outer membrane"/>
    <property type="evidence" value="ECO:0007669"/>
    <property type="project" value="UniProtKB-SubCell"/>
</dbReference>
<keyword evidence="5" id="KW-0998">Cell outer membrane</keyword>
<dbReference type="Pfam" id="PF07980">
    <property type="entry name" value="SusD_RagB"/>
    <property type="match status" value="1"/>
</dbReference>
<evidence type="ECO:0000313" key="9">
    <source>
        <dbReference type="Proteomes" id="UP000242818"/>
    </source>
</evidence>
<evidence type="ECO:0000256" key="5">
    <source>
        <dbReference type="ARBA" id="ARBA00023237"/>
    </source>
</evidence>
<dbReference type="InterPro" id="IPR033985">
    <property type="entry name" value="SusD-like_N"/>
</dbReference>
<feature type="domain" description="SusD-like N-terminal" evidence="7">
    <location>
        <begin position="82"/>
        <end position="219"/>
    </location>
</feature>
<dbReference type="Pfam" id="PF14322">
    <property type="entry name" value="SusD-like_3"/>
    <property type="match status" value="1"/>
</dbReference>
<dbReference type="SUPFAM" id="SSF48452">
    <property type="entry name" value="TPR-like"/>
    <property type="match status" value="1"/>
</dbReference>
<dbReference type="InterPro" id="IPR011990">
    <property type="entry name" value="TPR-like_helical_dom_sf"/>
</dbReference>
<reference evidence="8 9" key="1">
    <citation type="submission" date="2016-08" db="EMBL/GenBank/DDBJ databases">
        <authorList>
            <person name="Seilhamer J.J."/>
        </authorList>
    </citation>
    <scope>NUCLEOTIDE SEQUENCE [LARGE SCALE GENOMIC DNA]</scope>
    <source>
        <strain evidence="8 9">A37T2</strain>
    </source>
</reference>
<accession>A0A1C4FMW3</accession>
<evidence type="ECO:0000259" key="6">
    <source>
        <dbReference type="Pfam" id="PF07980"/>
    </source>
</evidence>
<dbReference type="OrthoDB" id="5694214at2"/>
<dbReference type="RefSeq" id="WP_089714622.1">
    <property type="nucleotide sequence ID" value="NZ_FMAR01000015.1"/>
</dbReference>
<evidence type="ECO:0000259" key="7">
    <source>
        <dbReference type="Pfam" id="PF14322"/>
    </source>
</evidence>
<evidence type="ECO:0000256" key="3">
    <source>
        <dbReference type="ARBA" id="ARBA00022729"/>
    </source>
</evidence>
<dbReference type="Proteomes" id="UP000242818">
    <property type="component" value="Unassembled WGS sequence"/>
</dbReference>
<proteinExistence type="inferred from homology"/>